<accession>A0A8U0SG36</accession>
<comment type="similarity">
    <text evidence="1">Belongs to the FAM90 family.</text>
</comment>
<evidence type="ECO:0000313" key="4">
    <source>
        <dbReference type="Proteomes" id="UP000000715"/>
    </source>
</evidence>
<dbReference type="Proteomes" id="UP000000715">
    <property type="component" value="Unplaced"/>
</dbReference>
<name>A0A8U0SG36_MUSPF</name>
<feature type="compositionally biased region" description="Basic and acidic residues" evidence="2">
    <location>
        <begin position="351"/>
        <end position="373"/>
    </location>
</feature>
<evidence type="ECO:0000313" key="5">
    <source>
        <dbReference type="RefSeq" id="XP_044942093.1"/>
    </source>
</evidence>
<organism evidence="4 5">
    <name type="scientific">Mustela putorius furo</name>
    <name type="common">European domestic ferret</name>
    <name type="synonym">Mustela furo</name>
    <dbReference type="NCBI Taxonomy" id="9669"/>
    <lineage>
        <taxon>Eukaryota</taxon>
        <taxon>Metazoa</taxon>
        <taxon>Chordata</taxon>
        <taxon>Craniata</taxon>
        <taxon>Vertebrata</taxon>
        <taxon>Euteleostomi</taxon>
        <taxon>Mammalia</taxon>
        <taxon>Eutheria</taxon>
        <taxon>Laurasiatheria</taxon>
        <taxon>Carnivora</taxon>
        <taxon>Caniformia</taxon>
        <taxon>Musteloidea</taxon>
        <taxon>Mustelidae</taxon>
        <taxon>Mustelinae</taxon>
        <taxon>Mustela</taxon>
    </lineage>
</organism>
<reference evidence="5" key="1">
    <citation type="submission" date="2025-08" db="UniProtKB">
        <authorList>
            <consortium name="RefSeq"/>
        </authorList>
    </citation>
    <scope>IDENTIFICATION</scope>
    <source>
        <tissue evidence="5">Brain</tissue>
    </source>
</reference>
<dbReference type="PANTHER" id="PTHR16035:SF14">
    <property type="entry name" value="FAMILY WITH SEQUENCE SIMILARITY 90 MEMBER A11, PSEUDOGENE-RELATED"/>
    <property type="match status" value="1"/>
</dbReference>
<dbReference type="RefSeq" id="XP_044942093.1">
    <property type="nucleotide sequence ID" value="XM_045086158.1"/>
</dbReference>
<sequence length="481" mass="52580">MGTGQHPRFRSQHKSPKKPVPKGHGAKDGIALNIQAQAKSQGQKGELGGQQEIQTPIPEAGRPTATSLKELGQMAGRQTQLEPYRPLKAQKGKRPPRASLAPRAPGPEEEDPRVKCRDCGAFGHKASSSRCPMKHWGRAFDLQALGSRKLKENIEPRSQRDQQNPGPLKQAEREKGEGPRQARQREALLRRFPRQLQGEQKQTWKDCTESCSYVRRPHTPMPVYTTKRASVLEPPLPWEPPTQTADMRVGYHSAALLRSPSGSVFPPGARHEAQRVVTPDRPLACQPYAKEGGPVVHVSGKRPRGDSFEVPQAVSKVDGVHHVQAPAKVPEENACPNASHAMVQNFQKLPQDSRQERCPDLSRDGPEAPKESTLEPLPAPPQEHTGKPSGGFGESVSSCKEKCMWTPSGTPTDREDTCPSASHRPAACTPPTSPGNGPGMHRNPTSTFQARPWHASENGLHEIGQSLLELQVPNTSLAPSR</sequence>
<evidence type="ECO:0000256" key="1">
    <source>
        <dbReference type="ARBA" id="ARBA00007943"/>
    </source>
</evidence>
<feature type="region of interest" description="Disordered" evidence="2">
    <location>
        <begin position="286"/>
        <end position="306"/>
    </location>
</feature>
<dbReference type="InterPro" id="IPR041670">
    <property type="entry name" value="Znf-CCHC_6"/>
</dbReference>
<feature type="compositionally biased region" description="Basic residues" evidence="2">
    <location>
        <begin position="7"/>
        <end position="21"/>
    </location>
</feature>
<feature type="region of interest" description="Disordered" evidence="2">
    <location>
        <begin position="349"/>
        <end position="447"/>
    </location>
</feature>
<dbReference type="InterPro" id="IPR039213">
    <property type="entry name" value="FAM90"/>
</dbReference>
<feature type="region of interest" description="Disordered" evidence="2">
    <location>
        <begin position="142"/>
        <end position="224"/>
    </location>
</feature>
<proteinExistence type="inferred from homology"/>
<feature type="region of interest" description="Disordered" evidence="2">
    <location>
        <begin position="1"/>
        <end position="114"/>
    </location>
</feature>
<feature type="compositionally biased region" description="Basic and acidic residues" evidence="2">
    <location>
        <begin position="170"/>
        <end position="189"/>
    </location>
</feature>
<gene>
    <name evidence="5" type="primary">LOC123393616</name>
</gene>
<feature type="compositionally biased region" description="Basic and acidic residues" evidence="2">
    <location>
        <begin position="149"/>
        <end position="160"/>
    </location>
</feature>
<keyword evidence="4" id="KW-1185">Reference proteome</keyword>
<dbReference type="Pfam" id="PF15288">
    <property type="entry name" value="zf-CCHC_6"/>
    <property type="match status" value="1"/>
</dbReference>
<dbReference type="AlphaFoldDB" id="A0A8U0SG36"/>
<protein>
    <recommendedName>
        <fullName evidence="3">Zinc knuckle domain-containing protein</fullName>
    </recommendedName>
</protein>
<evidence type="ECO:0000259" key="3">
    <source>
        <dbReference type="Pfam" id="PF15288"/>
    </source>
</evidence>
<evidence type="ECO:0000256" key="2">
    <source>
        <dbReference type="SAM" id="MobiDB-lite"/>
    </source>
</evidence>
<feature type="compositionally biased region" description="Low complexity" evidence="2">
    <location>
        <begin position="41"/>
        <end position="54"/>
    </location>
</feature>
<dbReference type="OrthoDB" id="9623814at2759"/>
<dbReference type="GeneID" id="123393616"/>
<dbReference type="PANTHER" id="PTHR16035">
    <property type="entry name" value="PROTEIN FAM90A1"/>
    <property type="match status" value="1"/>
</dbReference>
<feature type="domain" description="Zinc knuckle" evidence="3">
    <location>
        <begin position="113"/>
        <end position="153"/>
    </location>
</feature>